<dbReference type="SMART" id="SM00345">
    <property type="entry name" value="HTH_GNTR"/>
    <property type="match status" value="1"/>
</dbReference>
<dbReference type="Pfam" id="PF00392">
    <property type="entry name" value="GntR"/>
    <property type="match status" value="1"/>
</dbReference>
<dbReference type="PANTHER" id="PTHR38445">
    <property type="entry name" value="HTH-TYPE TRANSCRIPTIONAL REPRESSOR YTRA"/>
    <property type="match status" value="1"/>
</dbReference>
<dbReference type="EMBL" id="OGVC01000025">
    <property type="protein sequence ID" value="SPC39117.1"/>
    <property type="molecule type" value="Genomic_DNA"/>
</dbReference>
<keyword evidence="1" id="KW-0805">Transcription regulation</keyword>
<dbReference type="GO" id="GO:0003677">
    <property type="term" value="F:DNA binding"/>
    <property type="evidence" value="ECO:0007669"/>
    <property type="project" value="UniProtKB-KW"/>
</dbReference>
<dbReference type="RefSeq" id="WP_106483371.1">
    <property type="nucleotide sequence ID" value="NZ_CBCPIL010000001.1"/>
</dbReference>
<dbReference type="InterPro" id="IPR000524">
    <property type="entry name" value="Tscrpt_reg_HTH_GntR"/>
</dbReference>
<evidence type="ECO:0000313" key="5">
    <source>
        <dbReference type="EMBL" id="SPC39117.1"/>
    </source>
</evidence>
<feature type="domain" description="HTH gntR-type" evidence="4">
    <location>
        <begin position="9"/>
        <end position="77"/>
    </location>
</feature>
<evidence type="ECO:0000256" key="1">
    <source>
        <dbReference type="ARBA" id="ARBA00023015"/>
    </source>
</evidence>
<keyword evidence="2" id="KW-0238">DNA-binding</keyword>
<evidence type="ECO:0000259" key="4">
    <source>
        <dbReference type="PROSITE" id="PS50949"/>
    </source>
</evidence>
<evidence type="ECO:0000256" key="2">
    <source>
        <dbReference type="ARBA" id="ARBA00023125"/>
    </source>
</evidence>
<dbReference type="InterPro" id="IPR036390">
    <property type="entry name" value="WH_DNA-bd_sf"/>
</dbReference>
<evidence type="ECO:0000256" key="3">
    <source>
        <dbReference type="ARBA" id="ARBA00023163"/>
    </source>
</evidence>
<dbReference type="Gene3D" id="1.10.10.10">
    <property type="entry name" value="Winged helix-like DNA-binding domain superfamily/Winged helix DNA-binding domain"/>
    <property type="match status" value="1"/>
</dbReference>
<name>A0A2N9DWQ5_9LACO</name>
<sequence length="132" mass="15149">MIIDKTSAKPYYEQIILMIKEQVMQGILQPGEQIPSVREMARQLLMNPNTVSKAYKLLEVQRVIVTVKGRGTYIADRQTEQRDLVKQQQLQERLDELVLEASYLGVSQTEMTEWLATSYGRGQTDANDSKRS</sequence>
<accession>A0A2N9DWQ5</accession>
<dbReference type="InterPro" id="IPR036388">
    <property type="entry name" value="WH-like_DNA-bd_sf"/>
</dbReference>
<reference evidence="5" key="1">
    <citation type="submission" date="2018-01" db="EMBL/GenBank/DDBJ databases">
        <authorList>
            <person name="Chaillou S."/>
        </authorList>
    </citation>
    <scope>NUCLEOTIDE SEQUENCE [LARGE SCALE GENOMIC DNA]</scope>
    <source>
        <strain evidence="5">MFPC41A2801</strain>
    </source>
</reference>
<keyword evidence="6" id="KW-1185">Reference proteome</keyword>
<organism evidence="5 6">
    <name type="scientific">Latilactobacillus fuchuensis</name>
    <dbReference type="NCBI Taxonomy" id="164393"/>
    <lineage>
        <taxon>Bacteria</taxon>
        <taxon>Bacillati</taxon>
        <taxon>Bacillota</taxon>
        <taxon>Bacilli</taxon>
        <taxon>Lactobacillales</taxon>
        <taxon>Lactobacillaceae</taxon>
        <taxon>Latilactobacillus</taxon>
    </lineage>
</organism>
<dbReference type="SUPFAM" id="SSF46785">
    <property type="entry name" value="Winged helix' DNA-binding domain"/>
    <property type="match status" value="1"/>
</dbReference>
<proteinExistence type="predicted"/>
<dbReference type="PANTHER" id="PTHR38445:SF9">
    <property type="entry name" value="HTH-TYPE TRANSCRIPTIONAL REPRESSOR YTRA"/>
    <property type="match status" value="1"/>
</dbReference>
<protein>
    <submittedName>
        <fullName evidence="5">Transcriptional regulator (GntR family)</fullName>
    </submittedName>
</protein>
<evidence type="ECO:0000313" key="6">
    <source>
        <dbReference type="Proteomes" id="UP000238739"/>
    </source>
</evidence>
<keyword evidence="3" id="KW-0804">Transcription</keyword>
<dbReference type="CDD" id="cd07377">
    <property type="entry name" value="WHTH_GntR"/>
    <property type="match status" value="1"/>
</dbReference>
<dbReference type="GO" id="GO:0003700">
    <property type="term" value="F:DNA-binding transcription factor activity"/>
    <property type="evidence" value="ECO:0007669"/>
    <property type="project" value="InterPro"/>
</dbReference>
<dbReference type="PROSITE" id="PS50949">
    <property type="entry name" value="HTH_GNTR"/>
    <property type="match status" value="1"/>
</dbReference>
<dbReference type="AlphaFoldDB" id="A0A2N9DWQ5"/>
<dbReference type="Proteomes" id="UP000238739">
    <property type="component" value="Unassembled WGS sequence"/>
</dbReference>
<gene>
    <name evidence="5" type="primary">ytrA</name>
    <name evidence="5" type="ORF">LFUMFP_310154</name>
</gene>
<comment type="caution">
    <text evidence="5">The sequence shown here is derived from an EMBL/GenBank/DDBJ whole genome shotgun (WGS) entry which is preliminary data.</text>
</comment>